<dbReference type="InterPro" id="IPR022047">
    <property type="entry name" value="Microcephalin-like"/>
</dbReference>
<accession>A0ABQ8YMZ9</accession>
<proteinExistence type="predicted"/>
<dbReference type="InterPro" id="IPR036420">
    <property type="entry name" value="BRCT_dom_sf"/>
</dbReference>
<dbReference type="PROSITE" id="PS50172">
    <property type="entry name" value="BRCT"/>
    <property type="match status" value="1"/>
</dbReference>
<feature type="compositionally biased region" description="Basic residues" evidence="1">
    <location>
        <begin position="324"/>
        <end position="342"/>
    </location>
</feature>
<feature type="domain" description="BRCT" evidence="2">
    <location>
        <begin position="1"/>
        <end position="93"/>
    </location>
</feature>
<gene>
    <name evidence="3" type="ORF">M0813_19738</name>
</gene>
<evidence type="ECO:0000313" key="3">
    <source>
        <dbReference type="EMBL" id="KAJ6245978.1"/>
    </source>
</evidence>
<protein>
    <submittedName>
        <fullName evidence="3">Microcephalin</fullName>
    </submittedName>
</protein>
<sequence>MASTALKDLRIYVEVFTSDGSINSSRIFKEKLSSMGATIAKSFSKSVNIIVFKDGYMSTFNKAKNQKIPLVSPIWVHKCEKKNGLVDPLKYPASDINEILLSPRTPIDKLIGTKAKSRRRRTLNPLSTPLWNEFEKRIEKSSKENSNNNHESSTTKKKKFRKKKMSKSVSKFSKSERKKLEQQFKKDMYLSEKKGTPINPKFEVDYLNISIKRNIQRNLIDELNMEDDHEKKKEKRLEISKKQLRAKKKDKTISKKSYKIGKPENRKRKMKMVTKRKRKRKGIEKKKVKKGDLSKEKSKKNTQIDEVIKRKGSGGSSGSEVQEKKKHKNKTSFEKKRKRFNNQKKNIQTLNQTKKSQKCFNNQPNYSNNEINKNPEIKKCHQKKSVSKDIRTKELNQENVKLKPKTTIENTQPTIKPKLKINDNVLSNLTPKKNVSFQLDIEGLRKSVKKSQTKRRRIRKKRILKKKIKF</sequence>
<reference evidence="3" key="1">
    <citation type="submission" date="2022-08" db="EMBL/GenBank/DDBJ databases">
        <title>Novel sulfate-reducing endosymbionts in the free-living metamonad Anaeramoeba.</title>
        <authorList>
            <person name="Jerlstrom-Hultqvist J."/>
            <person name="Cepicka I."/>
            <person name="Gallot-Lavallee L."/>
            <person name="Salas-Leiva D."/>
            <person name="Curtis B.A."/>
            <person name="Zahonova K."/>
            <person name="Pipaliya S."/>
            <person name="Dacks J."/>
            <person name="Roger A.J."/>
        </authorList>
    </citation>
    <scope>NUCLEOTIDE SEQUENCE</scope>
    <source>
        <strain evidence="3">Schooner1</strain>
    </source>
</reference>
<dbReference type="Pfam" id="PF12738">
    <property type="entry name" value="PTCB-BRCT"/>
    <property type="match status" value="1"/>
</dbReference>
<organism evidence="3 4">
    <name type="scientific">Anaeramoeba flamelloides</name>
    <dbReference type="NCBI Taxonomy" id="1746091"/>
    <lineage>
        <taxon>Eukaryota</taxon>
        <taxon>Metamonada</taxon>
        <taxon>Anaeramoebidae</taxon>
        <taxon>Anaeramoeba</taxon>
    </lineage>
</organism>
<feature type="compositionally biased region" description="Basic and acidic residues" evidence="1">
    <location>
        <begin position="227"/>
        <end position="241"/>
    </location>
</feature>
<keyword evidence="4" id="KW-1185">Reference proteome</keyword>
<dbReference type="InterPro" id="IPR001357">
    <property type="entry name" value="BRCT_dom"/>
</dbReference>
<comment type="caution">
    <text evidence="3">The sequence shown here is derived from an EMBL/GenBank/DDBJ whole genome shotgun (WGS) entry which is preliminary data.</text>
</comment>
<dbReference type="CDD" id="cd17716">
    <property type="entry name" value="BRCT_microcephalin_rpt1"/>
    <property type="match status" value="1"/>
</dbReference>
<evidence type="ECO:0000259" key="2">
    <source>
        <dbReference type="PROSITE" id="PS50172"/>
    </source>
</evidence>
<dbReference type="Gene3D" id="3.40.50.10190">
    <property type="entry name" value="BRCT domain"/>
    <property type="match status" value="1"/>
</dbReference>
<dbReference type="PANTHER" id="PTHR14625">
    <property type="entry name" value="MICROCEPHALIN"/>
    <property type="match status" value="1"/>
</dbReference>
<dbReference type="SMART" id="SM00292">
    <property type="entry name" value="BRCT"/>
    <property type="match status" value="1"/>
</dbReference>
<evidence type="ECO:0000256" key="1">
    <source>
        <dbReference type="SAM" id="MobiDB-lite"/>
    </source>
</evidence>
<feature type="region of interest" description="Disordered" evidence="1">
    <location>
        <begin position="139"/>
        <end position="179"/>
    </location>
</feature>
<feature type="compositionally biased region" description="Basic residues" evidence="1">
    <location>
        <begin position="155"/>
        <end position="166"/>
    </location>
</feature>
<feature type="compositionally biased region" description="Polar residues" evidence="1">
    <location>
        <begin position="347"/>
        <end position="367"/>
    </location>
</feature>
<dbReference type="PANTHER" id="PTHR14625:SF3">
    <property type="entry name" value="MICROCEPHALIN"/>
    <property type="match status" value="1"/>
</dbReference>
<name>A0ABQ8YMZ9_9EUKA</name>
<feature type="region of interest" description="Disordered" evidence="1">
    <location>
        <begin position="227"/>
        <end position="373"/>
    </location>
</feature>
<dbReference type="SUPFAM" id="SSF52113">
    <property type="entry name" value="BRCT domain"/>
    <property type="match status" value="1"/>
</dbReference>
<dbReference type="Proteomes" id="UP001150062">
    <property type="component" value="Unassembled WGS sequence"/>
</dbReference>
<evidence type="ECO:0000313" key="4">
    <source>
        <dbReference type="Proteomes" id="UP001150062"/>
    </source>
</evidence>
<feature type="compositionally biased region" description="Basic residues" evidence="1">
    <location>
        <begin position="242"/>
        <end position="289"/>
    </location>
</feature>
<dbReference type="EMBL" id="JAOAOG010000140">
    <property type="protein sequence ID" value="KAJ6245978.1"/>
    <property type="molecule type" value="Genomic_DNA"/>
</dbReference>